<dbReference type="Proteomes" id="UP000070186">
    <property type="component" value="Unassembled WGS sequence"/>
</dbReference>
<dbReference type="InterPro" id="IPR006311">
    <property type="entry name" value="TAT_signal"/>
</dbReference>
<evidence type="ECO:0000313" key="7">
    <source>
        <dbReference type="EMBL" id="KXB30317.1"/>
    </source>
</evidence>
<dbReference type="PANTHER" id="PTHR14226">
    <property type="entry name" value="NEUROPATHY TARGET ESTERASE/SWISS CHEESE D.MELANOGASTER"/>
    <property type="match status" value="1"/>
</dbReference>
<feature type="short sequence motif" description="GXSXG" evidence="4">
    <location>
        <begin position="75"/>
        <end position="79"/>
    </location>
</feature>
<dbReference type="InterPro" id="IPR050301">
    <property type="entry name" value="NTE"/>
</dbReference>
<dbReference type="GO" id="GO:0016042">
    <property type="term" value="P:lipid catabolic process"/>
    <property type="evidence" value="ECO:0007669"/>
    <property type="project" value="UniProtKB-UniRule"/>
</dbReference>
<dbReference type="RefSeq" id="WP_066884426.1">
    <property type="nucleotide sequence ID" value="NZ_LODL01000021.1"/>
</dbReference>
<keyword evidence="8" id="KW-1185">Reference proteome</keyword>
<protein>
    <submittedName>
        <fullName evidence="7">Esterase</fullName>
    </submittedName>
</protein>
<accession>A0A133XH93</accession>
<feature type="short sequence motif" description="DGA/G" evidence="4">
    <location>
        <begin position="189"/>
        <end position="191"/>
    </location>
</feature>
<dbReference type="PROSITE" id="PS51635">
    <property type="entry name" value="PNPLA"/>
    <property type="match status" value="1"/>
</dbReference>
<dbReference type="PROSITE" id="PS51318">
    <property type="entry name" value="TAT"/>
    <property type="match status" value="1"/>
</dbReference>
<dbReference type="CDD" id="cd07205">
    <property type="entry name" value="Pat_PNPLA6_PNPLA7_NTE1_like"/>
    <property type="match status" value="1"/>
</dbReference>
<feature type="signal peptide" evidence="5">
    <location>
        <begin position="1"/>
        <end position="25"/>
    </location>
</feature>
<keyword evidence="5" id="KW-0732">Signal</keyword>
<feature type="active site" description="Nucleophile" evidence="4">
    <location>
        <position position="77"/>
    </location>
</feature>
<organism evidence="7 8">
    <name type="scientific">Dechloromonas denitrificans</name>
    <dbReference type="NCBI Taxonomy" id="281362"/>
    <lineage>
        <taxon>Bacteria</taxon>
        <taxon>Pseudomonadati</taxon>
        <taxon>Pseudomonadota</taxon>
        <taxon>Betaproteobacteria</taxon>
        <taxon>Rhodocyclales</taxon>
        <taxon>Azonexaceae</taxon>
        <taxon>Dechloromonas</taxon>
    </lineage>
</organism>
<dbReference type="GO" id="GO:0016787">
    <property type="term" value="F:hydrolase activity"/>
    <property type="evidence" value="ECO:0007669"/>
    <property type="project" value="UniProtKB-UniRule"/>
</dbReference>
<dbReference type="EMBL" id="LODL01000021">
    <property type="protein sequence ID" value="KXB30317.1"/>
    <property type="molecule type" value="Genomic_DNA"/>
</dbReference>
<dbReference type="Pfam" id="PF01734">
    <property type="entry name" value="Patatin"/>
    <property type="match status" value="1"/>
</dbReference>
<sequence>MKSPLILRRALLAASVAWLAGCATVAPGKPGQAATAPHKPRIALALGGGAARGFAHIGVIKMLESQGIVADYVVGTSAGAVVGSLYAGGHDAYAMQKIAQQLDETIFADWTLGGRGFLKGEALQGFVNQHLRNRPLEGLNKPFAAVATDLKSGERVVFRTGDSGLAVRASAAVPGVFQPTQFAGKSYVDGGLSSPVPVQAAREMGADFVIAVDISARPEGQPVDSLSSVMWQTITIMGGVIGRNELRDADIVIRPNLPYVKSWDFTARHDAILEGERAAQAAIPLIRQKLARQAGSPALASVKTP</sequence>
<feature type="active site" description="Proton acceptor" evidence="4">
    <location>
        <position position="189"/>
    </location>
</feature>
<dbReference type="PROSITE" id="PS51257">
    <property type="entry name" value="PROKAR_LIPOPROTEIN"/>
    <property type="match status" value="1"/>
</dbReference>
<keyword evidence="3 4" id="KW-0443">Lipid metabolism</keyword>
<dbReference type="STRING" id="281362.AT959_13280"/>
<keyword evidence="1 4" id="KW-0378">Hydrolase</keyword>
<comment type="caution">
    <text evidence="4">Lacks conserved residue(s) required for the propagation of feature annotation.</text>
</comment>
<proteinExistence type="predicted"/>
<evidence type="ECO:0000256" key="2">
    <source>
        <dbReference type="ARBA" id="ARBA00022963"/>
    </source>
</evidence>
<evidence type="ECO:0000259" key="6">
    <source>
        <dbReference type="PROSITE" id="PS51635"/>
    </source>
</evidence>
<dbReference type="PANTHER" id="PTHR14226:SF76">
    <property type="entry name" value="NTE FAMILY PROTEIN RSSA"/>
    <property type="match status" value="1"/>
</dbReference>
<feature type="domain" description="PNPLA" evidence="6">
    <location>
        <begin position="44"/>
        <end position="202"/>
    </location>
</feature>
<gene>
    <name evidence="7" type="ORF">AT959_13280</name>
</gene>
<dbReference type="AlphaFoldDB" id="A0A133XH93"/>
<dbReference type="InterPro" id="IPR016035">
    <property type="entry name" value="Acyl_Trfase/lysoPLipase"/>
</dbReference>
<evidence type="ECO:0000256" key="3">
    <source>
        <dbReference type="ARBA" id="ARBA00023098"/>
    </source>
</evidence>
<name>A0A133XH93_9RHOO</name>
<evidence type="ECO:0000313" key="8">
    <source>
        <dbReference type="Proteomes" id="UP000070186"/>
    </source>
</evidence>
<evidence type="ECO:0000256" key="5">
    <source>
        <dbReference type="SAM" id="SignalP"/>
    </source>
</evidence>
<comment type="caution">
    <text evidence="7">The sequence shown here is derived from an EMBL/GenBank/DDBJ whole genome shotgun (WGS) entry which is preliminary data.</text>
</comment>
<keyword evidence="2 4" id="KW-0442">Lipid degradation</keyword>
<evidence type="ECO:0000256" key="4">
    <source>
        <dbReference type="PROSITE-ProRule" id="PRU01161"/>
    </source>
</evidence>
<evidence type="ECO:0000256" key="1">
    <source>
        <dbReference type="ARBA" id="ARBA00022801"/>
    </source>
</evidence>
<dbReference type="Gene3D" id="3.40.1090.10">
    <property type="entry name" value="Cytosolic phospholipase A2 catalytic domain"/>
    <property type="match status" value="1"/>
</dbReference>
<dbReference type="SUPFAM" id="SSF52151">
    <property type="entry name" value="FabD/lysophospholipase-like"/>
    <property type="match status" value="1"/>
</dbReference>
<reference evidence="7 8" key="1">
    <citation type="submission" date="2015-12" db="EMBL/GenBank/DDBJ databases">
        <title>Nitrous oxide reduction kinetics distinguish bacteria harboring typical versus atypical NosZ.</title>
        <authorList>
            <person name="Yoon S."/>
            <person name="Nissen S."/>
            <person name="Park D."/>
            <person name="Sanford R.A."/>
            <person name="Loeffler F.E."/>
        </authorList>
    </citation>
    <scope>NUCLEOTIDE SEQUENCE [LARGE SCALE GENOMIC DNA]</scope>
    <source>
        <strain evidence="7 8">ATCC BAA-841</strain>
    </source>
</reference>
<feature type="chain" id="PRO_5007459382" evidence="5">
    <location>
        <begin position="26"/>
        <end position="305"/>
    </location>
</feature>
<dbReference type="InterPro" id="IPR002641">
    <property type="entry name" value="PNPLA_dom"/>
</dbReference>